<gene>
    <name evidence="2" type="ORF">D9619_002241</name>
</gene>
<accession>A0A8H5BFY0</accession>
<evidence type="ECO:0000256" key="1">
    <source>
        <dbReference type="SAM" id="MobiDB-lite"/>
    </source>
</evidence>
<keyword evidence="3" id="KW-1185">Reference proteome</keyword>
<reference evidence="2 3" key="1">
    <citation type="journal article" date="2020" name="ISME J.">
        <title>Uncovering the hidden diversity of litter-decomposition mechanisms in mushroom-forming fungi.</title>
        <authorList>
            <person name="Floudas D."/>
            <person name="Bentzer J."/>
            <person name="Ahren D."/>
            <person name="Johansson T."/>
            <person name="Persson P."/>
            <person name="Tunlid A."/>
        </authorList>
    </citation>
    <scope>NUCLEOTIDE SEQUENCE [LARGE SCALE GENOMIC DNA]</scope>
    <source>
        <strain evidence="2 3">CBS 101986</strain>
    </source>
</reference>
<proteinExistence type="predicted"/>
<dbReference type="EMBL" id="JAACJJ010000028">
    <property type="protein sequence ID" value="KAF5321743.1"/>
    <property type="molecule type" value="Genomic_DNA"/>
</dbReference>
<dbReference type="Proteomes" id="UP000567179">
    <property type="component" value="Unassembled WGS sequence"/>
</dbReference>
<evidence type="ECO:0000313" key="2">
    <source>
        <dbReference type="EMBL" id="KAF5321743.1"/>
    </source>
</evidence>
<name>A0A8H5BFY0_9AGAR</name>
<protein>
    <submittedName>
        <fullName evidence="2">Uncharacterized protein</fullName>
    </submittedName>
</protein>
<sequence length="288" mass="32146">MISLASSLQLSRNDGRHLVQQLTGPPESRPAALPLRLRRIRSSSPKTLAQREERQTFALRLALKRSEASERLFARRKDGRIVLPPLPEVPRAQANAVSRTDGAHVPFFRLPDLRLASSENGHRKDSEEMLLPPIYSAVRLPLPVLPPILRTPPDVLDPRCSGEPHSPGFLSSFSQVYVSITSSSTQRKKKFNQRRVPNAWSPVQRPVPVASTSVIKPTVTAPAPKNFVRGWKEARIRYQDDPTTMPSTAFVSGNNDDSETSTPPLQRKSRLRSSAHPAKSAVRWNTDR</sequence>
<feature type="region of interest" description="Disordered" evidence="1">
    <location>
        <begin position="239"/>
        <end position="288"/>
    </location>
</feature>
<dbReference type="AlphaFoldDB" id="A0A8H5BFY0"/>
<comment type="caution">
    <text evidence="2">The sequence shown here is derived from an EMBL/GenBank/DDBJ whole genome shotgun (WGS) entry which is preliminary data.</text>
</comment>
<feature type="compositionally biased region" description="Polar residues" evidence="1">
    <location>
        <begin position="241"/>
        <end position="264"/>
    </location>
</feature>
<evidence type="ECO:0000313" key="3">
    <source>
        <dbReference type="Proteomes" id="UP000567179"/>
    </source>
</evidence>
<organism evidence="2 3">
    <name type="scientific">Psilocybe cf. subviscida</name>
    <dbReference type="NCBI Taxonomy" id="2480587"/>
    <lineage>
        <taxon>Eukaryota</taxon>
        <taxon>Fungi</taxon>
        <taxon>Dikarya</taxon>
        <taxon>Basidiomycota</taxon>
        <taxon>Agaricomycotina</taxon>
        <taxon>Agaricomycetes</taxon>
        <taxon>Agaricomycetidae</taxon>
        <taxon>Agaricales</taxon>
        <taxon>Agaricineae</taxon>
        <taxon>Strophariaceae</taxon>
        <taxon>Psilocybe</taxon>
    </lineage>
</organism>